<dbReference type="CDD" id="cd05374">
    <property type="entry name" value="17beta-HSD-like_SDR_c"/>
    <property type="match status" value="1"/>
</dbReference>
<sequence>MSQKSLLITGCSSGIGLAAAQTMRDRGWRVFASCRSQKDCKRLIKQGFESPLIDYCAPDTIRSGLKDVLEATGGTLDALFNNGARGLPGAVEDLPAAGLRTLMESNLIGWHDLTQQVLPVMRQQGHGRIVNNSSVLGYVSLRYRGAYVASKHALEGWSDCLRLELRDTPLHVSLIQPGPITSAMRRNNATQFFHWIDWENSPHAEAYRTGLLKRFSQKNSSLDPFELPASAVCNKLIHALEAPRPRARYRVTKPAHFMNVLRRTLPTEILDWVIAKG</sequence>
<dbReference type="PANTHER" id="PTHR43313:SF1">
    <property type="entry name" value="3BETA-HYDROXYSTEROID DEHYDROGENASE DHS-16"/>
    <property type="match status" value="1"/>
</dbReference>
<dbReference type="EC" id="1.3.1.-" evidence="2"/>
<dbReference type="OrthoDB" id="9793825at2"/>
<dbReference type="PRINTS" id="PR00081">
    <property type="entry name" value="GDHRDH"/>
</dbReference>
<dbReference type="InterPro" id="IPR020904">
    <property type="entry name" value="Sc_DH/Rdtase_CS"/>
</dbReference>
<dbReference type="Proteomes" id="UP000054823">
    <property type="component" value="Unassembled WGS sequence"/>
</dbReference>
<accession>A0A0P1EL44</accession>
<keyword evidence="3" id="KW-1185">Reference proteome</keyword>
<dbReference type="InterPro" id="IPR036291">
    <property type="entry name" value="NAD(P)-bd_dom_sf"/>
</dbReference>
<dbReference type="Pfam" id="PF00106">
    <property type="entry name" value="adh_short"/>
    <property type="match status" value="1"/>
</dbReference>
<comment type="similarity">
    <text evidence="1">Belongs to the short-chain dehydrogenases/reductases (SDR) family.</text>
</comment>
<dbReference type="AlphaFoldDB" id="A0A0P1EL44"/>
<dbReference type="EMBL" id="CYPW01000006">
    <property type="protein sequence ID" value="CUH50955.1"/>
    <property type="molecule type" value="Genomic_DNA"/>
</dbReference>
<evidence type="ECO:0000313" key="2">
    <source>
        <dbReference type="EMBL" id="CUH50955.1"/>
    </source>
</evidence>
<evidence type="ECO:0000256" key="1">
    <source>
        <dbReference type="RuleBase" id="RU000363"/>
    </source>
</evidence>
<dbReference type="SUPFAM" id="SSF51735">
    <property type="entry name" value="NAD(P)-binding Rossmann-fold domains"/>
    <property type="match status" value="1"/>
</dbReference>
<reference evidence="2 3" key="1">
    <citation type="submission" date="2015-09" db="EMBL/GenBank/DDBJ databases">
        <authorList>
            <consortium name="Swine Surveillance"/>
        </authorList>
    </citation>
    <scope>NUCLEOTIDE SEQUENCE [LARGE SCALE GENOMIC DNA]</scope>
    <source>
        <strain evidence="2 3">CECT 7688</strain>
    </source>
</reference>
<dbReference type="PRINTS" id="PR00080">
    <property type="entry name" value="SDRFAMILY"/>
</dbReference>
<evidence type="ECO:0000313" key="3">
    <source>
        <dbReference type="Proteomes" id="UP000054823"/>
    </source>
</evidence>
<proteinExistence type="inferred from homology"/>
<organism evidence="2 3">
    <name type="scientific">Shimia marina</name>
    <dbReference type="NCBI Taxonomy" id="321267"/>
    <lineage>
        <taxon>Bacteria</taxon>
        <taxon>Pseudomonadati</taxon>
        <taxon>Pseudomonadota</taxon>
        <taxon>Alphaproteobacteria</taxon>
        <taxon>Rhodobacterales</taxon>
        <taxon>Roseobacteraceae</taxon>
    </lineage>
</organism>
<dbReference type="STRING" id="321267.SHM7688_00387"/>
<dbReference type="GO" id="GO:0008202">
    <property type="term" value="P:steroid metabolic process"/>
    <property type="evidence" value="ECO:0007669"/>
    <property type="project" value="TreeGrafter"/>
</dbReference>
<dbReference type="PANTHER" id="PTHR43313">
    <property type="entry name" value="SHORT-CHAIN DEHYDROGENASE/REDUCTASE FAMILY 9C"/>
    <property type="match status" value="1"/>
</dbReference>
<keyword evidence="2" id="KW-0560">Oxidoreductase</keyword>
<dbReference type="PROSITE" id="PS00061">
    <property type="entry name" value="ADH_SHORT"/>
    <property type="match status" value="1"/>
</dbReference>
<protein>
    <submittedName>
        <fullName evidence="2">Putative ketoacyl reductase</fullName>
        <ecNumber evidence="2">1.3.1.-</ecNumber>
    </submittedName>
</protein>
<gene>
    <name evidence="2" type="primary">actIII</name>
    <name evidence="2" type="ORF">SHM7688_00387</name>
</gene>
<dbReference type="Gene3D" id="3.40.50.720">
    <property type="entry name" value="NAD(P)-binding Rossmann-like Domain"/>
    <property type="match status" value="1"/>
</dbReference>
<name>A0A0P1EL44_9RHOB</name>
<dbReference type="GO" id="GO:0016491">
    <property type="term" value="F:oxidoreductase activity"/>
    <property type="evidence" value="ECO:0007669"/>
    <property type="project" value="UniProtKB-KW"/>
</dbReference>
<dbReference type="InterPro" id="IPR002347">
    <property type="entry name" value="SDR_fam"/>
</dbReference>
<dbReference type="RefSeq" id="WP_058238337.1">
    <property type="nucleotide sequence ID" value="NZ_CYPW01000006.1"/>
</dbReference>